<dbReference type="Pfam" id="PF20720">
    <property type="entry name" value="nSTAND3"/>
    <property type="match status" value="1"/>
</dbReference>
<keyword evidence="1" id="KW-0175">Coiled coil</keyword>
<evidence type="ECO:0000313" key="5">
    <source>
        <dbReference type="Proteomes" id="UP000577724"/>
    </source>
</evidence>
<organism evidence="4 5">
    <name type="scientific">Paenibacillus taichungensis</name>
    <dbReference type="NCBI Taxonomy" id="484184"/>
    <lineage>
        <taxon>Bacteria</taxon>
        <taxon>Bacillati</taxon>
        <taxon>Bacillota</taxon>
        <taxon>Bacilli</taxon>
        <taxon>Bacillales</taxon>
        <taxon>Paenibacillaceae</taxon>
        <taxon>Paenibacillus</taxon>
    </lineage>
</organism>
<evidence type="ECO:0000256" key="1">
    <source>
        <dbReference type="SAM" id="Coils"/>
    </source>
</evidence>
<dbReference type="Gene3D" id="3.40.1350.10">
    <property type="match status" value="1"/>
</dbReference>
<dbReference type="SUPFAM" id="SSF52980">
    <property type="entry name" value="Restriction endonuclease-like"/>
    <property type="match status" value="1"/>
</dbReference>
<keyword evidence="5" id="KW-1185">Reference proteome</keyword>
<gene>
    <name evidence="4" type="ORF">HP548_06905</name>
</gene>
<dbReference type="Pfam" id="PF04471">
    <property type="entry name" value="Mrr_cat"/>
    <property type="match status" value="1"/>
</dbReference>
<evidence type="ECO:0000313" key="4">
    <source>
        <dbReference type="EMBL" id="NUU53806.1"/>
    </source>
</evidence>
<dbReference type="InterPro" id="IPR011335">
    <property type="entry name" value="Restrct_endonuc-II-like"/>
</dbReference>
<feature type="coiled-coil region" evidence="1">
    <location>
        <begin position="764"/>
        <end position="798"/>
    </location>
</feature>
<dbReference type="SUPFAM" id="SSF52540">
    <property type="entry name" value="P-loop containing nucleoside triphosphate hydrolases"/>
    <property type="match status" value="1"/>
</dbReference>
<name>A0ABX2MFW4_9BACL</name>
<dbReference type="InterPro" id="IPR027417">
    <property type="entry name" value="P-loop_NTPase"/>
</dbReference>
<dbReference type="RefSeq" id="WP_175381258.1">
    <property type="nucleotide sequence ID" value="NZ_JABMCC010000101.1"/>
</dbReference>
<sequence length="1178" mass="139510">MPNYDFHNCLSPREFEELVRDIIQIKEQVPFEISGRGKDGGVDLRYWEGNTKIIVQVKCYQNNYNQLFNVLKNQEKQKAKALEPSRYILVTSVQLELTQRHKIFDLFDGVIARHDDIIDRVDLNNLLGNEKYHNVERTHYKLWISSTNVITSLIDEVVHRDIFAESRWELEEIQRTVKVFVQNPSFGRAITTLEKFRYVLISGEPGIGKTTLGRCLAAYFLQRKGYNEFIYADTVGSALRMYKEQEKQVFFFDDFWGDIFKDEKLPHNEEKHLLKFIHRISNSTNKILILTSREYVLQQGITQYQNEQLKRTFNIGKCLLQLKDYSDLVKTKILFNHLYFSRIEWDYVKVIAHGCERIINHSNYNPRIVETFLDQGSILYEEVSPSKYYNELLNYLRKPLDFWKSIFMKQTYGSQLTALILFLSSQPIRLSDLKLSYYSCIEAGRKNNIFIQEFEFESIVAQLEKTMIMTYLEEDTSTILVKFQNPSIKDFLYSHLVEAVHYYGSALIQGSPFINQLLYMFKVSDEIRGFHDEFEGNFFFEKRISLPKNLEKLLIDKLISEFDTLRYSYAESNIYEGKHSVNVDPRDCMVRKLHDILFVFDLKENNQMGEFIKNKIHHICLKLHEEEYPLSYDDMVDFPFFIKAAIPLKINLDRDLLINNYYKRSRFAEHLLVLNEFEEIYPDEFDNFKKTYHRTIKSNIRDLLLDDIDFFASNMEYDRIDFLIDIIYPRILESYNLPDSNKFYKILSRSVGPYENDEYNKSWLEEMETEKIYSEEEKQRAEELLKEERESLIGVTEEMFDEDIIEFIKKNAQTKSEALELISVFQKEEPWYIYPFFRNWNRLSLLLAIYHQEKNLPLTSASFYEKLFLHLINQITNTNVSITNLSSIVEIFCEFAFDMMEKGQFIFSEQTLNNHLVFKDRLETSGIDLNLILSCPFIVQRGKWYEFQTLAYQVYLSLKNFLRLKKNEGPNSYSAFLELKGPFVDIEHDIWLLCSELDLQNFNRYYLVPLLKEYLEVVDPTNAKTVCTTTFKFFRFILTFKIPQDTLIPEITGSTCNGIEISALEFIGQGLLDLESFLDYHIDDNNKDHLSHLLRLSNFILQQNSPGYEEDEYELDFAEHGNDPELLKILESLGVCEFLLISYQHVLEKVKNTMAAKYNLRLDSYLNNLKTRRFALVD</sequence>
<dbReference type="InterPro" id="IPR011856">
    <property type="entry name" value="tRNA_endonuc-like_dom_sf"/>
</dbReference>
<comment type="caution">
    <text evidence="4">The sequence shown here is derived from an EMBL/GenBank/DDBJ whole genome shotgun (WGS) entry which is preliminary data.</text>
</comment>
<feature type="domain" description="Restriction endonuclease type IV Mrr" evidence="2">
    <location>
        <begin position="10"/>
        <end position="64"/>
    </location>
</feature>
<dbReference type="InterPro" id="IPR049050">
    <property type="entry name" value="nSTAND3"/>
</dbReference>
<dbReference type="InterPro" id="IPR007560">
    <property type="entry name" value="Restrct_endonuc_IV_Mrr"/>
</dbReference>
<dbReference type="Gene3D" id="3.40.50.300">
    <property type="entry name" value="P-loop containing nucleotide triphosphate hydrolases"/>
    <property type="match status" value="1"/>
</dbReference>
<proteinExistence type="predicted"/>
<dbReference type="EMBL" id="JABMCC010000101">
    <property type="protein sequence ID" value="NUU53806.1"/>
    <property type="molecule type" value="Genomic_DNA"/>
</dbReference>
<reference evidence="4 5" key="1">
    <citation type="submission" date="2020-05" db="EMBL/GenBank/DDBJ databases">
        <title>Genome Sequencing of Type Strains.</title>
        <authorList>
            <person name="Lemaire J.F."/>
            <person name="Inderbitzin P."/>
            <person name="Gregorio O.A."/>
            <person name="Collins S.B."/>
            <person name="Wespe N."/>
            <person name="Knight-Connoni V."/>
        </authorList>
    </citation>
    <scope>NUCLEOTIDE SEQUENCE [LARGE SCALE GENOMIC DNA]</scope>
    <source>
        <strain evidence="4 5">DSM 19942</strain>
    </source>
</reference>
<feature type="domain" description="Novel STAND NTPase 3" evidence="3">
    <location>
        <begin position="180"/>
        <end position="340"/>
    </location>
</feature>
<dbReference type="GeneID" id="97130423"/>
<evidence type="ECO:0000259" key="3">
    <source>
        <dbReference type="Pfam" id="PF20720"/>
    </source>
</evidence>
<protein>
    <submittedName>
        <fullName evidence="4">AAA family ATPase</fullName>
    </submittedName>
</protein>
<evidence type="ECO:0000259" key="2">
    <source>
        <dbReference type="Pfam" id="PF04471"/>
    </source>
</evidence>
<dbReference type="Proteomes" id="UP000577724">
    <property type="component" value="Unassembled WGS sequence"/>
</dbReference>
<accession>A0ABX2MFW4</accession>